<keyword evidence="2" id="KW-1185">Reference proteome</keyword>
<gene>
    <name evidence="1" type="ORF">O3P69_001007</name>
</gene>
<dbReference type="AlphaFoldDB" id="A0AAW0US41"/>
<accession>A0AAW0US41</accession>
<protein>
    <submittedName>
        <fullName evidence="1">Uncharacterized protein</fullName>
    </submittedName>
</protein>
<dbReference type="PANTHER" id="PTHR47331:SF1">
    <property type="entry name" value="GAG-LIKE PROTEIN"/>
    <property type="match status" value="1"/>
</dbReference>
<sequence>MGATSVVTVMVSLPVQCSRLVVLTLDKDTKWKVTVYALLDSSSTRTFCSKKMIHQLGLQETKEMTVISTLVQTEHRESTCVTLMVAGLHTRRAAPLRLKGTFVEEAATVGLQDLLSEMMRRFWEIEDRDDPERMGISIEDQRVCLNGKQNRCLMGLRTRLSRDEALRDRYLKEMEELMSIGYTEKVSLEGCSLVWSPASATFALRQTLKEGGVTASEAKRSFYVVDLLLSTDSADEAIRCAHELQDCLERGSFHLTKWMSNSKKITATIPQRERSI</sequence>
<comment type="caution">
    <text evidence="1">The sequence shown here is derived from an EMBL/GenBank/DDBJ whole genome shotgun (WGS) entry which is preliminary data.</text>
</comment>
<dbReference type="Proteomes" id="UP001487740">
    <property type="component" value="Unassembled WGS sequence"/>
</dbReference>
<evidence type="ECO:0000313" key="1">
    <source>
        <dbReference type="EMBL" id="KAK8401482.1"/>
    </source>
</evidence>
<proteinExistence type="predicted"/>
<reference evidence="1 2" key="1">
    <citation type="submission" date="2023-03" db="EMBL/GenBank/DDBJ databases">
        <title>High-quality genome of Scylla paramamosain provides insights in environmental adaptation.</title>
        <authorList>
            <person name="Zhang L."/>
        </authorList>
    </citation>
    <scope>NUCLEOTIDE SEQUENCE [LARGE SCALE GENOMIC DNA]</scope>
    <source>
        <strain evidence="1">LZ_2023a</strain>
        <tissue evidence="1">Muscle</tissue>
    </source>
</reference>
<evidence type="ECO:0000313" key="2">
    <source>
        <dbReference type="Proteomes" id="UP001487740"/>
    </source>
</evidence>
<name>A0AAW0US41_SCYPA</name>
<organism evidence="1 2">
    <name type="scientific">Scylla paramamosain</name>
    <name type="common">Mud crab</name>
    <dbReference type="NCBI Taxonomy" id="85552"/>
    <lineage>
        <taxon>Eukaryota</taxon>
        <taxon>Metazoa</taxon>
        <taxon>Ecdysozoa</taxon>
        <taxon>Arthropoda</taxon>
        <taxon>Crustacea</taxon>
        <taxon>Multicrustacea</taxon>
        <taxon>Malacostraca</taxon>
        <taxon>Eumalacostraca</taxon>
        <taxon>Eucarida</taxon>
        <taxon>Decapoda</taxon>
        <taxon>Pleocyemata</taxon>
        <taxon>Brachyura</taxon>
        <taxon>Eubrachyura</taxon>
        <taxon>Portunoidea</taxon>
        <taxon>Portunidae</taxon>
        <taxon>Portuninae</taxon>
        <taxon>Scylla</taxon>
    </lineage>
</organism>
<dbReference type="PANTHER" id="PTHR47331">
    <property type="entry name" value="PHD-TYPE DOMAIN-CONTAINING PROTEIN"/>
    <property type="match status" value="1"/>
</dbReference>
<dbReference type="EMBL" id="JARAKH010000008">
    <property type="protein sequence ID" value="KAK8401482.1"/>
    <property type="molecule type" value="Genomic_DNA"/>
</dbReference>